<feature type="region of interest" description="Disordered" evidence="1">
    <location>
        <begin position="56"/>
        <end position="76"/>
    </location>
</feature>
<protein>
    <submittedName>
        <fullName evidence="3">C39 family peptidase</fullName>
    </submittedName>
</protein>
<name>A0ABU5ZGP7_9BACL</name>
<comment type="caution">
    <text evidence="3">The sequence shown here is derived from an EMBL/GenBank/DDBJ whole genome shotgun (WGS) entry which is preliminary data.</text>
</comment>
<dbReference type="RefSeq" id="WP_371753794.1">
    <property type="nucleotide sequence ID" value="NZ_JAYJLD010000009.1"/>
</dbReference>
<dbReference type="PROSITE" id="PS51257">
    <property type="entry name" value="PROKAR_LIPOPROTEIN"/>
    <property type="match status" value="1"/>
</dbReference>
<reference evidence="3" key="1">
    <citation type="submission" date="2023-12" db="EMBL/GenBank/DDBJ databases">
        <title>Fervidustalea candida gen. nov., sp. nov., a novel member of the family Paenibacillaceae isolated from a geothermal area.</title>
        <authorList>
            <person name="Li W.-J."/>
            <person name="Jiao J.-Y."/>
            <person name="Chen Y."/>
        </authorList>
    </citation>
    <scope>NUCLEOTIDE SEQUENCE</scope>
    <source>
        <strain evidence="3">SYSU GA230002</strain>
    </source>
</reference>
<keyword evidence="4" id="KW-1185">Reference proteome</keyword>
<organism evidence="3 4">
    <name type="scientific">Ferviditalea candida</name>
    <dbReference type="NCBI Taxonomy" id="3108399"/>
    <lineage>
        <taxon>Bacteria</taxon>
        <taxon>Bacillati</taxon>
        <taxon>Bacillota</taxon>
        <taxon>Bacilli</taxon>
        <taxon>Bacillales</taxon>
        <taxon>Paenibacillaceae</taxon>
        <taxon>Ferviditalea</taxon>
    </lineage>
</organism>
<dbReference type="Pfam" id="PF13529">
    <property type="entry name" value="Peptidase_C39_2"/>
    <property type="match status" value="1"/>
</dbReference>
<dbReference type="PANTHER" id="PTHR37806:SF1">
    <property type="entry name" value="PEPTIDASE C39-LIKE DOMAIN-CONTAINING PROTEIN"/>
    <property type="match status" value="1"/>
</dbReference>
<dbReference type="EMBL" id="JAYJLD010000009">
    <property type="protein sequence ID" value="MEB3101675.1"/>
    <property type="molecule type" value="Genomic_DNA"/>
</dbReference>
<dbReference type="Proteomes" id="UP001310386">
    <property type="component" value="Unassembled WGS sequence"/>
</dbReference>
<feature type="domain" description="Peptidase C39-like" evidence="2">
    <location>
        <begin position="88"/>
        <end position="252"/>
    </location>
</feature>
<evidence type="ECO:0000313" key="3">
    <source>
        <dbReference type="EMBL" id="MEB3101675.1"/>
    </source>
</evidence>
<dbReference type="Gene3D" id="3.90.70.10">
    <property type="entry name" value="Cysteine proteinases"/>
    <property type="match status" value="1"/>
</dbReference>
<accession>A0ABU5ZGP7</accession>
<dbReference type="PANTHER" id="PTHR37806">
    <property type="entry name" value="LMO0724 PROTEIN"/>
    <property type="match status" value="1"/>
</dbReference>
<gene>
    <name evidence="3" type="ORF">VF724_08365</name>
</gene>
<evidence type="ECO:0000256" key="1">
    <source>
        <dbReference type="SAM" id="MobiDB-lite"/>
    </source>
</evidence>
<sequence>MKIFILLVLSSAMLFGCNDRKDEFQSRQSSESVEKVQVARSLQQKSDQDAMDIRRTLNQGAKPNRATSKQGDMNNRPQAAGIQRKKLLDVPLIAQNPELKYGCEVTSLTMLIRYAGIKADKMKLYREVPKDLDPVKKSKSGDITHWGNPRHGFVGDMTGRRMGYAVYDKPLEKLLRRYLGNRTLNLTGQPFDRLLDQVKSGRPVVVWTTGDYKLPDRWESWMHGNERIRTPLDLHAVVLVGYDANHVYLNDPLSVKKNVRVKKSTFIQSWRALGKQALSYQ</sequence>
<evidence type="ECO:0000313" key="4">
    <source>
        <dbReference type="Proteomes" id="UP001310386"/>
    </source>
</evidence>
<evidence type="ECO:0000259" key="2">
    <source>
        <dbReference type="Pfam" id="PF13529"/>
    </source>
</evidence>
<dbReference type="InterPro" id="IPR039564">
    <property type="entry name" value="Peptidase_C39-like"/>
</dbReference>
<proteinExistence type="predicted"/>